<evidence type="ECO:0000259" key="2">
    <source>
        <dbReference type="SMART" id="SM00829"/>
    </source>
</evidence>
<dbReference type="Gene3D" id="3.90.180.10">
    <property type="entry name" value="Medium-chain alcohol dehydrogenases, catalytic domain"/>
    <property type="match status" value="1"/>
</dbReference>
<reference evidence="3 4" key="1">
    <citation type="submission" date="2018-05" db="EMBL/GenBank/DDBJ databases">
        <title>Micromonospora from Atacama Desert.</title>
        <authorList>
            <person name="Carro L."/>
            <person name="Goodfellow M."/>
            <person name="Klenk H.-P."/>
        </authorList>
    </citation>
    <scope>NUCLEOTIDE SEQUENCE [LARGE SCALE GENOMIC DNA]</scope>
    <source>
        <strain evidence="3 4">LB39</strain>
    </source>
</reference>
<comment type="caution">
    <text evidence="3">The sequence shown here is derived from an EMBL/GenBank/DDBJ whole genome shotgun (WGS) entry which is preliminary data.</text>
</comment>
<dbReference type="EMBL" id="QGSZ01000263">
    <property type="protein sequence ID" value="RQW99737.1"/>
    <property type="molecule type" value="Genomic_DNA"/>
</dbReference>
<dbReference type="InterPro" id="IPR002364">
    <property type="entry name" value="Quin_OxRdtase/zeta-crystal_CS"/>
</dbReference>
<dbReference type="PANTHER" id="PTHR11695">
    <property type="entry name" value="ALCOHOL DEHYDROGENASE RELATED"/>
    <property type="match status" value="1"/>
</dbReference>
<proteinExistence type="predicted"/>
<dbReference type="SUPFAM" id="SSF50129">
    <property type="entry name" value="GroES-like"/>
    <property type="match status" value="1"/>
</dbReference>
<sequence>MRAAVLREFDVPLTVEEIDQPTAVAGQVLVRIVASGVNPLDTKIQAGKAAHARVQPPAVLGIDLAGVVAAVGPEVTGFGPGDEVYGLCGGVGDLQGSLAEYAAVDARLLARKPRSLSMREAAAMPLAAVTSWEGLVDRAGVHAGQKVLVHGGAGGVGHVGVQLARARGAEVYATGGPASMRVIESLGAVPIDYTASTVEEYVERHTGGEGFDIIVDNVGGATLDASFAAVRTYHGHVVSALGWGSHSLAPLSFRGATYSGVFTLLPMLTGRGREHHGVILREVATLADAGSLRPRLDERRFTLDTVMDAHRLVADGTANGKVIVDVGDEER</sequence>
<accession>A0A3N9WFZ4</accession>
<dbReference type="OrthoDB" id="3727682at2"/>
<gene>
    <name evidence="3" type="ORF">DLJ59_23865</name>
</gene>
<dbReference type="Pfam" id="PF08240">
    <property type="entry name" value="ADH_N"/>
    <property type="match status" value="1"/>
</dbReference>
<dbReference type="RefSeq" id="WP_124774834.1">
    <property type="nucleotide sequence ID" value="NZ_QGSZ01000263.1"/>
</dbReference>
<dbReference type="Gene3D" id="3.40.50.720">
    <property type="entry name" value="NAD(P)-binding Rossmann-like Domain"/>
    <property type="match status" value="1"/>
</dbReference>
<dbReference type="InterPro" id="IPR013154">
    <property type="entry name" value="ADH-like_N"/>
</dbReference>
<name>A0A3N9WFZ4_9ACTN</name>
<dbReference type="GO" id="GO:0008270">
    <property type="term" value="F:zinc ion binding"/>
    <property type="evidence" value="ECO:0007669"/>
    <property type="project" value="InterPro"/>
</dbReference>
<organism evidence="3 4">
    <name type="scientific">Micromonospora inaquosa</name>
    <dbReference type="NCBI Taxonomy" id="2203716"/>
    <lineage>
        <taxon>Bacteria</taxon>
        <taxon>Bacillati</taxon>
        <taxon>Actinomycetota</taxon>
        <taxon>Actinomycetes</taxon>
        <taxon>Micromonosporales</taxon>
        <taxon>Micromonosporaceae</taxon>
        <taxon>Micromonospora</taxon>
    </lineage>
</organism>
<dbReference type="Pfam" id="PF13602">
    <property type="entry name" value="ADH_zinc_N_2"/>
    <property type="match status" value="1"/>
</dbReference>
<dbReference type="InterPro" id="IPR011032">
    <property type="entry name" value="GroES-like_sf"/>
</dbReference>
<dbReference type="PROSITE" id="PS01162">
    <property type="entry name" value="QOR_ZETA_CRYSTAL"/>
    <property type="match status" value="1"/>
</dbReference>
<dbReference type="Proteomes" id="UP000282312">
    <property type="component" value="Unassembled WGS sequence"/>
</dbReference>
<dbReference type="InterPro" id="IPR050700">
    <property type="entry name" value="YIM1/Zinc_Alcohol_DH_Fams"/>
</dbReference>
<evidence type="ECO:0000313" key="3">
    <source>
        <dbReference type="EMBL" id="RQW99737.1"/>
    </source>
</evidence>
<dbReference type="InterPro" id="IPR020843">
    <property type="entry name" value="ER"/>
</dbReference>
<dbReference type="SMART" id="SM00829">
    <property type="entry name" value="PKS_ER"/>
    <property type="match status" value="1"/>
</dbReference>
<dbReference type="AlphaFoldDB" id="A0A3N9WFZ4"/>
<dbReference type="InterPro" id="IPR036291">
    <property type="entry name" value="NAD(P)-bd_dom_sf"/>
</dbReference>
<feature type="domain" description="Enoyl reductase (ER)" evidence="2">
    <location>
        <begin position="4"/>
        <end position="324"/>
    </location>
</feature>
<dbReference type="GO" id="GO:0016491">
    <property type="term" value="F:oxidoreductase activity"/>
    <property type="evidence" value="ECO:0007669"/>
    <property type="project" value="UniProtKB-KW"/>
</dbReference>
<evidence type="ECO:0000256" key="1">
    <source>
        <dbReference type="ARBA" id="ARBA00023002"/>
    </source>
</evidence>
<dbReference type="SUPFAM" id="SSF51735">
    <property type="entry name" value="NAD(P)-binding Rossmann-fold domains"/>
    <property type="match status" value="1"/>
</dbReference>
<keyword evidence="4" id="KW-1185">Reference proteome</keyword>
<dbReference type="PANTHER" id="PTHR11695:SF294">
    <property type="entry name" value="RETICULON-4-INTERACTING PROTEIN 1, MITOCHONDRIAL"/>
    <property type="match status" value="1"/>
</dbReference>
<dbReference type="CDD" id="cd08272">
    <property type="entry name" value="MDR6"/>
    <property type="match status" value="1"/>
</dbReference>
<keyword evidence="1" id="KW-0560">Oxidoreductase</keyword>
<evidence type="ECO:0000313" key="4">
    <source>
        <dbReference type="Proteomes" id="UP000282312"/>
    </source>
</evidence>
<protein>
    <submittedName>
        <fullName evidence="3">Quinone oxidoreductase</fullName>
    </submittedName>
</protein>